<evidence type="ECO:0000313" key="3">
    <source>
        <dbReference type="Proteomes" id="UP001634007"/>
    </source>
</evidence>
<dbReference type="AlphaFoldDB" id="A0ABD3KJ03"/>
<name>A0ABD3KJ03_EUCGL</name>
<dbReference type="PANTHER" id="PTHR33785:SF8">
    <property type="entry name" value="BZIP DOMAIN-CONTAINING PROTEIN"/>
    <property type="match status" value="1"/>
</dbReference>
<dbReference type="PANTHER" id="PTHR33785">
    <property type="entry name" value="OS06G0550800 PROTEIN"/>
    <property type="match status" value="1"/>
</dbReference>
<keyword evidence="3" id="KW-1185">Reference proteome</keyword>
<sequence>MERSWAAVESLDTLWFFSNVLWRARPVSPAAEAEETEEKGGGGGRGGGGGEPSVENQADGPEDEAARAKPVATTTADSLPRCPRCGILDAEVAELGVMKSSAVETVGTPESAEEGSKLKEWVRRSKRRQRSRRMFRERRRSVLGELDLGCDGEDFSGFEENRVLVDHRRRGSGVASGVQAVKKMPPLSDGIAMREHLRSWAIAVACAVK</sequence>
<feature type="region of interest" description="Disordered" evidence="1">
    <location>
        <begin position="27"/>
        <end position="80"/>
    </location>
</feature>
<accession>A0ABD3KJ03</accession>
<feature type="compositionally biased region" description="Gly residues" evidence="1">
    <location>
        <begin position="41"/>
        <end position="51"/>
    </location>
</feature>
<comment type="caution">
    <text evidence="2">The sequence shown here is derived from an EMBL/GenBank/DDBJ whole genome shotgun (WGS) entry which is preliminary data.</text>
</comment>
<evidence type="ECO:0000256" key="1">
    <source>
        <dbReference type="SAM" id="MobiDB-lite"/>
    </source>
</evidence>
<organism evidence="2 3">
    <name type="scientific">Eucalyptus globulus</name>
    <name type="common">Tasmanian blue gum</name>
    <dbReference type="NCBI Taxonomy" id="34317"/>
    <lineage>
        <taxon>Eukaryota</taxon>
        <taxon>Viridiplantae</taxon>
        <taxon>Streptophyta</taxon>
        <taxon>Embryophyta</taxon>
        <taxon>Tracheophyta</taxon>
        <taxon>Spermatophyta</taxon>
        <taxon>Magnoliopsida</taxon>
        <taxon>eudicotyledons</taxon>
        <taxon>Gunneridae</taxon>
        <taxon>Pentapetalae</taxon>
        <taxon>rosids</taxon>
        <taxon>malvids</taxon>
        <taxon>Myrtales</taxon>
        <taxon>Myrtaceae</taxon>
        <taxon>Myrtoideae</taxon>
        <taxon>Eucalypteae</taxon>
        <taxon>Eucalyptus</taxon>
    </lineage>
</organism>
<proteinExistence type="predicted"/>
<dbReference type="EMBL" id="JBJKBG010000005">
    <property type="protein sequence ID" value="KAL3739879.1"/>
    <property type="molecule type" value="Genomic_DNA"/>
</dbReference>
<evidence type="ECO:0000313" key="2">
    <source>
        <dbReference type="EMBL" id="KAL3739879.1"/>
    </source>
</evidence>
<dbReference type="Proteomes" id="UP001634007">
    <property type="component" value="Unassembled WGS sequence"/>
</dbReference>
<protein>
    <submittedName>
        <fullName evidence="2">Uncharacterized protein</fullName>
    </submittedName>
</protein>
<gene>
    <name evidence="2" type="ORF">ACJRO7_021195</name>
</gene>
<reference evidence="2 3" key="1">
    <citation type="submission" date="2024-11" db="EMBL/GenBank/DDBJ databases">
        <title>Chromosome-level genome assembly of Eucalyptus globulus Labill. provides insights into its genome evolution.</title>
        <authorList>
            <person name="Li X."/>
        </authorList>
    </citation>
    <scope>NUCLEOTIDE SEQUENCE [LARGE SCALE GENOMIC DNA]</scope>
    <source>
        <strain evidence="2">CL2024</strain>
        <tissue evidence="2">Fresh tender leaves</tissue>
    </source>
</reference>